<organism evidence="3 4">
    <name type="scientific">Ramlibacter tataouinensis (strain ATCC BAA-407 / DSM 14655 / LMG 21543 / TTB310)</name>
    <dbReference type="NCBI Taxonomy" id="365046"/>
    <lineage>
        <taxon>Bacteria</taxon>
        <taxon>Pseudomonadati</taxon>
        <taxon>Pseudomonadota</taxon>
        <taxon>Betaproteobacteria</taxon>
        <taxon>Burkholderiales</taxon>
        <taxon>Comamonadaceae</taxon>
        <taxon>Ramlibacter</taxon>
    </lineage>
</organism>
<dbReference type="PANTHER" id="PTHR21198:SF7">
    <property type="entry name" value="ASPARTATE-GLUTAMATE RACEMASE FAMILY"/>
    <property type="match status" value="1"/>
</dbReference>
<name>F5Y3L5_RAMTT</name>
<comment type="similarity">
    <text evidence="1">Belongs to the aspartate/glutamate racemases family.</text>
</comment>
<dbReference type="RefSeq" id="WP_013900722.1">
    <property type="nucleotide sequence ID" value="NC_015677.1"/>
</dbReference>
<evidence type="ECO:0000313" key="3">
    <source>
        <dbReference type="EMBL" id="AEG92489.1"/>
    </source>
</evidence>
<evidence type="ECO:0000256" key="1">
    <source>
        <dbReference type="ARBA" id="ARBA00007847"/>
    </source>
</evidence>
<dbReference type="InterPro" id="IPR001920">
    <property type="entry name" value="Asp/Glu_race"/>
</dbReference>
<sequence>MREAAVGQGLLGILGGMGPLAGAAFAARLVALTPAGRDQDHVPALLCNDPRIPDRSSARLGQGEDPLQAMLAGLRLLERAGASLIAIPCNTAHLWYEQMARRTRVPLLHIVEAVCDDLERLGARDPIGLMGTPATLKLGLYQEPLRARGYEVIVPDELGLAQCVAAIAAVKANRPAEAFEPAAACIRALVARGARAVVLGCTELPLAVPHDRRDEFGAVLTDSIDALARAALARCGREAAVPATA</sequence>
<reference evidence="3 4" key="2">
    <citation type="journal article" date="2011" name="PLoS ONE">
        <title>The Cyst-Dividing Bacterium Ramlibacter tataouinensis TTB310 Genome Reveals a Well-Stocked Toolbox for Adaptation to a Desert Environment.</title>
        <authorList>
            <person name="De Luca G."/>
            <person name="Barakat M."/>
            <person name="Ortet P."/>
            <person name="Fochesato S."/>
            <person name="Jourlin-Castelli C."/>
            <person name="Ansaldi M."/>
            <person name="Py B."/>
            <person name="Fichant G."/>
            <person name="Coutinho P.M."/>
            <person name="Voulhoux R."/>
            <person name="Bastien O."/>
            <person name="Marechal E."/>
            <person name="Henrissat B."/>
            <person name="Quentin Y."/>
            <person name="Noirot P."/>
            <person name="Filloux A."/>
            <person name="Mejean V."/>
            <person name="Dubow M.S."/>
            <person name="Barras F."/>
            <person name="Barbe V."/>
            <person name="Weissenbach J."/>
            <person name="Mihalcescu I."/>
            <person name="Vermeglio A."/>
            <person name="Achouak W."/>
            <person name="Heulin T."/>
        </authorList>
    </citation>
    <scope>NUCLEOTIDE SEQUENCE [LARGE SCALE GENOMIC DNA]</scope>
    <source>
        <strain evidence="4">ATCC BAA-407 / DSM 14655 / LMG 21543 / TTB310</strain>
    </source>
</reference>
<keyword evidence="4" id="KW-1185">Reference proteome</keyword>
<dbReference type="InterPro" id="IPR004380">
    <property type="entry name" value="Asp_race"/>
</dbReference>
<dbReference type="Pfam" id="PF01177">
    <property type="entry name" value="Asp_Glu_race"/>
    <property type="match status" value="1"/>
</dbReference>
<protein>
    <submittedName>
        <fullName evidence="3">Aspartate racemase-like protein</fullName>
    </submittedName>
</protein>
<keyword evidence="2" id="KW-0413">Isomerase</keyword>
<dbReference type="InterPro" id="IPR015942">
    <property type="entry name" value="Asp/Glu/hydantoin_racemase"/>
</dbReference>
<evidence type="ECO:0000313" key="4">
    <source>
        <dbReference type="Proteomes" id="UP000008385"/>
    </source>
</evidence>
<dbReference type="SUPFAM" id="SSF53681">
    <property type="entry name" value="Aspartate/glutamate racemase"/>
    <property type="match status" value="2"/>
</dbReference>
<evidence type="ECO:0000256" key="2">
    <source>
        <dbReference type="ARBA" id="ARBA00023235"/>
    </source>
</evidence>
<dbReference type="eggNOG" id="COG1794">
    <property type="taxonomic scope" value="Bacteria"/>
</dbReference>
<reference evidence="4" key="1">
    <citation type="submission" date="2006-01" db="EMBL/GenBank/DDBJ databases">
        <title>Genome of the cyst-dividing bacterium Ramlibacter tataouinensis.</title>
        <authorList>
            <person name="Barakat M."/>
            <person name="Ortet P."/>
            <person name="De Luca G."/>
            <person name="Jourlin-Castelli C."/>
            <person name="Ansaldi M."/>
            <person name="Py B."/>
            <person name="Fichant G."/>
            <person name="Coutinho P."/>
            <person name="Voulhoux R."/>
            <person name="Bastien O."/>
            <person name="Roy S."/>
            <person name="Marechal E."/>
            <person name="Henrissat B."/>
            <person name="Quentin Y."/>
            <person name="Noirot P."/>
            <person name="Filloux A."/>
            <person name="Mejean V."/>
            <person name="DuBow M."/>
            <person name="Barras F."/>
            <person name="Heulin T."/>
        </authorList>
    </citation>
    <scope>NUCLEOTIDE SEQUENCE [LARGE SCALE GENOMIC DNA]</scope>
    <source>
        <strain evidence="4">ATCC BAA-407 / DSM 14655 / LMG 21543 / TTB310</strain>
    </source>
</reference>
<dbReference type="Gene3D" id="3.40.50.1860">
    <property type="match status" value="2"/>
</dbReference>
<dbReference type="Proteomes" id="UP000008385">
    <property type="component" value="Chromosome"/>
</dbReference>
<dbReference type="GO" id="GO:0047661">
    <property type="term" value="F:amino-acid racemase activity"/>
    <property type="evidence" value="ECO:0007669"/>
    <property type="project" value="InterPro"/>
</dbReference>
<accession>F5Y3L5</accession>
<gene>
    <name evidence="3" type="ordered locus">Rta_14030</name>
</gene>
<dbReference type="STRING" id="365046.Rta_14030"/>
<dbReference type="PATRIC" id="fig|365046.3.peg.1432"/>
<dbReference type="HOGENOM" id="CLU_055360_2_1_4"/>
<dbReference type="EMBL" id="CP000245">
    <property type="protein sequence ID" value="AEG92489.1"/>
    <property type="molecule type" value="Genomic_DNA"/>
</dbReference>
<dbReference type="KEGG" id="rta:Rta_14030"/>
<dbReference type="PANTHER" id="PTHR21198">
    <property type="entry name" value="GLUTAMATE RACEMASE"/>
    <property type="match status" value="1"/>
</dbReference>
<dbReference type="NCBIfam" id="TIGR00035">
    <property type="entry name" value="asp_race"/>
    <property type="match status" value="1"/>
</dbReference>
<proteinExistence type="inferred from homology"/>
<dbReference type="AlphaFoldDB" id="F5Y3L5"/>